<dbReference type="EMBL" id="JABSTU010000001">
    <property type="protein sequence ID" value="KAH8042693.1"/>
    <property type="molecule type" value="Genomic_DNA"/>
</dbReference>
<protein>
    <recommendedName>
        <fullName evidence="7">D-2-hydroxyglutarate dehydrogenase, mitochondrial</fullName>
        <ecNumber evidence="6">1.1.99.39</ecNumber>
    </recommendedName>
</protein>
<dbReference type="SUPFAM" id="SSF55103">
    <property type="entry name" value="FAD-linked oxidases, C-terminal domain"/>
    <property type="match status" value="1"/>
</dbReference>
<evidence type="ECO:0000313" key="12">
    <source>
        <dbReference type="Proteomes" id="UP000821866"/>
    </source>
</evidence>
<evidence type="ECO:0000256" key="2">
    <source>
        <dbReference type="ARBA" id="ARBA00008000"/>
    </source>
</evidence>
<gene>
    <name evidence="11" type="ORF">HPB51_025525</name>
</gene>
<dbReference type="PANTHER" id="PTHR43716">
    <property type="entry name" value="D-2-HYDROXYGLUTARATE DEHYDROGENASE, MITOCHONDRIAL"/>
    <property type="match status" value="1"/>
</dbReference>
<dbReference type="VEuPathDB" id="VectorBase:LOC119159354"/>
<dbReference type="AlphaFoldDB" id="A0A9J6FA35"/>
<reference evidence="11" key="1">
    <citation type="journal article" date="2020" name="Cell">
        <title>Large-Scale Comparative Analyses of Tick Genomes Elucidate Their Genetic Diversity and Vector Capacities.</title>
        <authorList>
            <consortium name="Tick Genome and Microbiome Consortium (TIGMIC)"/>
            <person name="Jia N."/>
            <person name="Wang J."/>
            <person name="Shi W."/>
            <person name="Du L."/>
            <person name="Sun Y."/>
            <person name="Zhan W."/>
            <person name="Jiang J.F."/>
            <person name="Wang Q."/>
            <person name="Zhang B."/>
            <person name="Ji P."/>
            <person name="Bell-Sakyi L."/>
            <person name="Cui X.M."/>
            <person name="Yuan T.T."/>
            <person name="Jiang B.G."/>
            <person name="Yang W.F."/>
            <person name="Lam T.T."/>
            <person name="Chang Q.C."/>
            <person name="Ding S.J."/>
            <person name="Wang X.J."/>
            <person name="Zhu J.G."/>
            <person name="Ruan X.D."/>
            <person name="Zhao L."/>
            <person name="Wei J.T."/>
            <person name="Ye R.Z."/>
            <person name="Que T.C."/>
            <person name="Du C.H."/>
            <person name="Zhou Y.H."/>
            <person name="Cheng J.X."/>
            <person name="Dai P.F."/>
            <person name="Guo W.B."/>
            <person name="Han X.H."/>
            <person name="Huang E.J."/>
            <person name="Li L.F."/>
            <person name="Wei W."/>
            <person name="Gao Y.C."/>
            <person name="Liu J.Z."/>
            <person name="Shao H.Z."/>
            <person name="Wang X."/>
            <person name="Wang C.C."/>
            <person name="Yang T.C."/>
            <person name="Huo Q.B."/>
            <person name="Li W."/>
            <person name="Chen H.Y."/>
            <person name="Chen S.E."/>
            <person name="Zhou L.G."/>
            <person name="Ni X.B."/>
            <person name="Tian J.H."/>
            <person name="Sheng Y."/>
            <person name="Liu T."/>
            <person name="Pan Y.S."/>
            <person name="Xia L.Y."/>
            <person name="Li J."/>
            <person name="Zhao F."/>
            <person name="Cao W.C."/>
        </authorList>
    </citation>
    <scope>NUCLEOTIDE SEQUENCE</scope>
    <source>
        <strain evidence="11">Rmic-2018</strain>
    </source>
</reference>
<dbReference type="Gene3D" id="3.30.70.2740">
    <property type="match status" value="1"/>
</dbReference>
<evidence type="ECO:0000256" key="1">
    <source>
        <dbReference type="ARBA" id="ARBA00001974"/>
    </source>
</evidence>
<comment type="function">
    <text evidence="8">Catalyzes the oxidation of D-2-hydroxyglutarate (D-2-HG) to alpha-ketoglutarate. Also catalyzes the oxidation of other D-2-hydroxyacids, such as D-malate (D-MAL) and D-lactate (D-LAC). Exhibits high activities towards D-2-HG and D-MAL but a very weak activity towards D-LAC.</text>
</comment>
<evidence type="ECO:0000256" key="5">
    <source>
        <dbReference type="ARBA" id="ARBA00023002"/>
    </source>
</evidence>
<name>A0A9J6FA35_RHIMP</name>
<evidence type="ECO:0000256" key="9">
    <source>
        <dbReference type="ARBA" id="ARBA00049267"/>
    </source>
</evidence>
<reference evidence="11" key="2">
    <citation type="submission" date="2021-09" db="EMBL/GenBank/DDBJ databases">
        <authorList>
            <person name="Jia N."/>
            <person name="Wang J."/>
            <person name="Shi W."/>
            <person name="Du L."/>
            <person name="Sun Y."/>
            <person name="Zhan W."/>
            <person name="Jiang J."/>
            <person name="Wang Q."/>
            <person name="Zhang B."/>
            <person name="Ji P."/>
            <person name="Sakyi L.B."/>
            <person name="Cui X."/>
            <person name="Yuan T."/>
            <person name="Jiang B."/>
            <person name="Yang W."/>
            <person name="Lam T.T.-Y."/>
            <person name="Chang Q."/>
            <person name="Ding S."/>
            <person name="Wang X."/>
            <person name="Zhu J."/>
            <person name="Ruan X."/>
            <person name="Zhao L."/>
            <person name="Wei J."/>
            <person name="Que T."/>
            <person name="Du C."/>
            <person name="Cheng J."/>
            <person name="Dai P."/>
            <person name="Han X."/>
            <person name="Huang E."/>
            <person name="Gao Y."/>
            <person name="Liu J."/>
            <person name="Shao H."/>
            <person name="Ye R."/>
            <person name="Li L."/>
            <person name="Wei W."/>
            <person name="Wang X."/>
            <person name="Wang C."/>
            <person name="Huo Q."/>
            <person name="Li W."/>
            <person name="Guo W."/>
            <person name="Chen H."/>
            <person name="Chen S."/>
            <person name="Zhou L."/>
            <person name="Zhou L."/>
            <person name="Ni X."/>
            <person name="Tian J."/>
            <person name="Zhou Y."/>
            <person name="Sheng Y."/>
            <person name="Liu T."/>
            <person name="Pan Y."/>
            <person name="Xia L."/>
            <person name="Li J."/>
            <person name="Zhao F."/>
            <person name="Cao W."/>
        </authorList>
    </citation>
    <scope>NUCLEOTIDE SEQUENCE</scope>
    <source>
        <strain evidence="11">Rmic-2018</strain>
        <tissue evidence="11">Larvae</tissue>
    </source>
</reference>
<keyword evidence="12" id="KW-1185">Reference proteome</keyword>
<evidence type="ECO:0000256" key="4">
    <source>
        <dbReference type="ARBA" id="ARBA00022827"/>
    </source>
</evidence>
<dbReference type="FunFam" id="3.30.70.2740:FF:000002">
    <property type="entry name" value="D-2-hydroxyglutarate dehydrogenase mitochondrial"/>
    <property type="match status" value="1"/>
</dbReference>
<dbReference type="GO" id="GO:0051990">
    <property type="term" value="F:(R)-2-hydroxyglutarate dehydrogenase activity"/>
    <property type="evidence" value="ECO:0007669"/>
    <property type="project" value="UniProtKB-EC"/>
</dbReference>
<accession>A0A9J6FA35</accession>
<dbReference type="InterPro" id="IPR004113">
    <property type="entry name" value="FAD-bd_oxidored_4_C"/>
</dbReference>
<dbReference type="InterPro" id="IPR051264">
    <property type="entry name" value="FAD-oxidored/transferase_4"/>
</dbReference>
<dbReference type="GO" id="GO:0050660">
    <property type="term" value="F:flavin adenine dinucleotide binding"/>
    <property type="evidence" value="ECO:0007669"/>
    <property type="project" value="InterPro"/>
</dbReference>
<organism evidence="11 12">
    <name type="scientific">Rhipicephalus microplus</name>
    <name type="common">Cattle tick</name>
    <name type="synonym">Boophilus microplus</name>
    <dbReference type="NCBI Taxonomy" id="6941"/>
    <lineage>
        <taxon>Eukaryota</taxon>
        <taxon>Metazoa</taxon>
        <taxon>Ecdysozoa</taxon>
        <taxon>Arthropoda</taxon>
        <taxon>Chelicerata</taxon>
        <taxon>Arachnida</taxon>
        <taxon>Acari</taxon>
        <taxon>Parasitiformes</taxon>
        <taxon>Ixodida</taxon>
        <taxon>Ixodoidea</taxon>
        <taxon>Ixodidae</taxon>
        <taxon>Rhipicephalinae</taxon>
        <taxon>Rhipicephalus</taxon>
        <taxon>Boophilus</taxon>
    </lineage>
</organism>
<evidence type="ECO:0000256" key="6">
    <source>
        <dbReference type="ARBA" id="ARBA00039003"/>
    </source>
</evidence>
<feature type="domain" description="FAD-binding oxidoreductase/transferase type 4 C-terminal" evidence="10">
    <location>
        <begin position="33"/>
        <end position="169"/>
    </location>
</feature>
<keyword evidence="4" id="KW-0274">FAD</keyword>
<dbReference type="EC" id="1.1.99.39" evidence="6"/>
<dbReference type="GO" id="GO:0005739">
    <property type="term" value="C:mitochondrion"/>
    <property type="evidence" value="ECO:0007669"/>
    <property type="project" value="TreeGrafter"/>
</dbReference>
<dbReference type="Gene3D" id="1.10.45.10">
    <property type="entry name" value="Vanillyl-alcohol Oxidase, Chain A, domain 4"/>
    <property type="match status" value="1"/>
</dbReference>
<dbReference type="Pfam" id="PF02913">
    <property type="entry name" value="FAD-oxidase_C"/>
    <property type="match status" value="1"/>
</dbReference>
<evidence type="ECO:0000256" key="8">
    <source>
        <dbReference type="ARBA" id="ARBA00045410"/>
    </source>
</evidence>
<keyword evidence="5" id="KW-0560">Oxidoreductase</keyword>
<dbReference type="InterPro" id="IPR016164">
    <property type="entry name" value="FAD-linked_Oxase-like_C"/>
</dbReference>
<comment type="cofactor">
    <cofactor evidence="1">
        <name>FAD</name>
        <dbReference type="ChEBI" id="CHEBI:57692"/>
    </cofactor>
</comment>
<proteinExistence type="inferred from homology"/>
<evidence type="ECO:0000313" key="11">
    <source>
        <dbReference type="EMBL" id="KAH8042693.1"/>
    </source>
</evidence>
<dbReference type="Proteomes" id="UP000821866">
    <property type="component" value="Chromosome 1"/>
</dbReference>
<dbReference type="FunFam" id="1.10.45.10:FF:000001">
    <property type="entry name" value="D-lactate dehydrogenase mitochondrial"/>
    <property type="match status" value="1"/>
</dbReference>
<dbReference type="PANTHER" id="PTHR43716:SF1">
    <property type="entry name" value="D-2-HYDROXYGLUTARATE DEHYDROGENASE, MITOCHONDRIAL"/>
    <property type="match status" value="1"/>
</dbReference>
<evidence type="ECO:0000256" key="3">
    <source>
        <dbReference type="ARBA" id="ARBA00022630"/>
    </source>
</evidence>
<dbReference type="InterPro" id="IPR016171">
    <property type="entry name" value="Vanillyl_alc_oxidase_C-sub2"/>
</dbReference>
<evidence type="ECO:0000256" key="7">
    <source>
        <dbReference type="ARBA" id="ARBA00039639"/>
    </source>
</evidence>
<comment type="caution">
    <text evidence="11">The sequence shown here is derived from an EMBL/GenBank/DDBJ whole genome shotgun (WGS) entry which is preliminary data.</text>
</comment>
<comment type="similarity">
    <text evidence="2">Belongs to the FAD-binding oxidoreductase/transferase type 4 family.</text>
</comment>
<keyword evidence="3" id="KW-0285">Flavoprotein</keyword>
<evidence type="ECO:0000259" key="10">
    <source>
        <dbReference type="Pfam" id="PF02913"/>
    </source>
</evidence>
<comment type="catalytic activity">
    <reaction evidence="9">
        <text>(R)-malate + A = oxaloacetate + AH2</text>
        <dbReference type="Rhea" id="RHEA:67460"/>
        <dbReference type="ChEBI" id="CHEBI:13193"/>
        <dbReference type="ChEBI" id="CHEBI:15588"/>
        <dbReference type="ChEBI" id="CHEBI:16452"/>
        <dbReference type="ChEBI" id="CHEBI:17499"/>
    </reaction>
    <physiologicalReaction direction="left-to-right" evidence="9">
        <dbReference type="Rhea" id="RHEA:67461"/>
    </physiologicalReaction>
</comment>
<sequence>MAHASRVWPGARATIVTGGCLNMVNLSRQYVDTELWRLRESIGEALRHDGYVYKYDISVPLATYMDVVSLVRERVRGTCAMRVCGFGHMGDSNLHLNITAAGWDDTLLQCIEPFVYEWTASVRGSISAEHGIGLHKKRFLHLCKTPAALQAMRSLKCAFDPLGILNPYKMLPPSS</sequence>